<name>A0A222VUF3_9PSEU</name>
<dbReference type="OrthoDB" id="8871309at2"/>
<accession>A0A222VUF3</accession>
<feature type="domain" description="GPI inositol-deacylase PGAP1-like alpha/beta" evidence="1">
    <location>
        <begin position="68"/>
        <end position="199"/>
    </location>
</feature>
<dbReference type="GO" id="GO:0016788">
    <property type="term" value="F:hydrolase activity, acting on ester bonds"/>
    <property type="evidence" value="ECO:0007669"/>
    <property type="project" value="InterPro"/>
</dbReference>
<dbReference type="Pfam" id="PF07819">
    <property type="entry name" value="PGAP1"/>
    <property type="match status" value="1"/>
</dbReference>
<proteinExistence type="predicted"/>
<dbReference type="EMBL" id="FMZE01000007">
    <property type="protein sequence ID" value="SDD34123.1"/>
    <property type="molecule type" value="Genomic_DNA"/>
</dbReference>
<evidence type="ECO:0000313" key="3">
    <source>
        <dbReference type="Proteomes" id="UP000199494"/>
    </source>
</evidence>
<dbReference type="STRING" id="530584.SAMN05421630_107368"/>
<dbReference type="SUPFAM" id="SSF53474">
    <property type="entry name" value="alpha/beta-Hydrolases"/>
    <property type="match status" value="1"/>
</dbReference>
<dbReference type="RefSeq" id="WP_091807327.1">
    <property type="nucleotide sequence ID" value="NZ_CP016353.1"/>
</dbReference>
<protein>
    <submittedName>
        <fullName evidence="2">PGAP1-like protein</fullName>
    </submittedName>
</protein>
<evidence type="ECO:0000259" key="1">
    <source>
        <dbReference type="Pfam" id="PF07819"/>
    </source>
</evidence>
<reference evidence="2 3" key="1">
    <citation type="submission" date="2016-10" db="EMBL/GenBank/DDBJ databases">
        <authorList>
            <person name="de Groot N.N."/>
        </authorList>
    </citation>
    <scope>NUCLEOTIDE SEQUENCE [LARGE SCALE GENOMIC DNA]</scope>
    <source>
        <strain evidence="2 3">CGMCC 4.5506</strain>
    </source>
</reference>
<dbReference type="InterPro" id="IPR029058">
    <property type="entry name" value="AB_hydrolase_fold"/>
</dbReference>
<keyword evidence="3" id="KW-1185">Reference proteome</keyword>
<evidence type="ECO:0000313" key="2">
    <source>
        <dbReference type="EMBL" id="SDD34123.1"/>
    </source>
</evidence>
<dbReference type="Proteomes" id="UP000199494">
    <property type="component" value="Unassembled WGS sequence"/>
</dbReference>
<dbReference type="Gene3D" id="3.40.50.1820">
    <property type="entry name" value="alpha/beta hydrolase"/>
    <property type="match status" value="1"/>
</dbReference>
<dbReference type="InterPro" id="IPR012908">
    <property type="entry name" value="PGAP1-ab_dom-like"/>
</dbReference>
<sequence length="330" mass="35252">MPFSKKGRIVAIVAAAAVVAVGGTAVIASQTGGAEQTTAQAEAGNNAEPAAKMESLNAAGAASTNNRVYFVHGYDGDSKKDCGQTWDRALSYFAKRGWPGDSLKTVGYYKADTNCDVSVSEGTNQTRIKDIAADFANYIYDEHTSKGESIDIVAHSMGGLVTRVALLGSAKGWDGFPQGPLKVGDVATLGTPHQGVICEDDQGDGEDNCPNTTQWLSMDPDSEFMRVLHLPENQLGEQWAAGTDWTLVSSDEDATVSGTSAMDKGHYADHKFRYLPGSKNTVTHSGIRELGSGTYNLRYWHASEGESHDTTNGWAPVKAAYNAVYHDGDW</sequence>
<dbReference type="KEGG" id="pmad:BAY61_23985"/>
<organism evidence="2 3">
    <name type="scientific">Prauserella marina</name>
    <dbReference type="NCBI Taxonomy" id="530584"/>
    <lineage>
        <taxon>Bacteria</taxon>
        <taxon>Bacillati</taxon>
        <taxon>Actinomycetota</taxon>
        <taxon>Actinomycetes</taxon>
        <taxon>Pseudonocardiales</taxon>
        <taxon>Pseudonocardiaceae</taxon>
        <taxon>Prauserella</taxon>
    </lineage>
</organism>
<dbReference type="AlphaFoldDB" id="A0A222VUF3"/>
<gene>
    <name evidence="2" type="ORF">SAMN05421630_107368</name>
</gene>